<dbReference type="Ensembl" id="ENSOGAT00000002401.2">
    <property type="protein sequence ID" value="ENSOGAP00000002143.2"/>
    <property type="gene ID" value="ENSOGAG00000002397.2"/>
</dbReference>
<dbReference type="STRING" id="30611.ENSOGAP00000002143"/>
<comment type="subcellular location">
    <subcellularLocation>
        <location evidence="1">Nucleus</location>
    </subcellularLocation>
</comment>
<dbReference type="FunFam" id="3.30.160.60:FF:000656">
    <property type="entry name" value="Zinc finger protein 541"/>
    <property type="match status" value="1"/>
</dbReference>
<feature type="region of interest" description="Disordered" evidence="17">
    <location>
        <begin position="954"/>
        <end position="988"/>
    </location>
</feature>
<dbReference type="PROSITE" id="PS51156">
    <property type="entry name" value="ELM2"/>
    <property type="match status" value="1"/>
</dbReference>
<evidence type="ECO:0000256" key="12">
    <source>
        <dbReference type="ARBA" id="ARBA00023163"/>
    </source>
</evidence>
<dbReference type="Pfam" id="PF00096">
    <property type="entry name" value="zf-C2H2"/>
    <property type="match status" value="1"/>
</dbReference>
<feature type="domain" description="C2H2-type" evidence="18">
    <location>
        <begin position="839"/>
        <end position="866"/>
    </location>
</feature>
<keyword evidence="8" id="KW-0862">Zinc</keyword>
<dbReference type="Proteomes" id="UP000005225">
    <property type="component" value="Unassembled WGS sequence"/>
</dbReference>
<evidence type="ECO:0000256" key="9">
    <source>
        <dbReference type="ARBA" id="ARBA00022871"/>
    </source>
</evidence>
<dbReference type="InterPro" id="IPR017884">
    <property type="entry name" value="SANT_dom"/>
</dbReference>
<keyword evidence="10" id="KW-0805">Transcription regulation</keyword>
<keyword evidence="2" id="KW-0217">Developmental protein</keyword>
<dbReference type="Pfam" id="PF01448">
    <property type="entry name" value="ELM2"/>
    <property type="match status" value="1"/>
</dbReference>
<evidence type="ECO:0000256" key="7">
    <source>
        <dbReference type="ARBA" id="ARBA00022782"/>
    </source>
</evidence>
<proteinExistence type="predicted"/>
<keyword evidence="6 16" id="KW-0863">Zinc-finger</keyword>
<dbReference type="InterPro" id="IPR036236">
    <property type="entry name" value="Znf_C2H2_sf"/>
</dbReference>
<feature type="domain" description="C2H2-type" evidence="18">
    <location>
        <begin position="1310"/>
        <end position="1337"/>
    </location>
</feature>
<dbReference type="GO" id="GO:0003714">
    <property type="term" value="F:transcription corepressor activity"/>
    <property type="evidence" value="ECO:0007669"/>
    <property type="project" value="TreeGrafter"/>
</dbReference>
<reference evidence="22" key="1">
    <citation type="submission" date="2011-03" db="EMBL/GenBank/DDBJ databases">
        <title>Version 3 of the genome sequence of Otolemur garnettii (Bushbaby).</title>
        <authorList>
            <consortium name="The Broad Institute Genome Sequencing Platform"/>
            <person name="Di Palma F."/>
            <person name="Johnson J."/>
            <person name="Lander E.S."/>
            <person name="Lindblad-Toh K."/>
            <person name="Jaffe D.B."/>
            <person name="Gnerre S."/>
            <person name="MacCallum I."/>
            <person name="Przybylski D."/>
            <person name="Ribeiro F.J."/>
            <person name="Burton J.N."/>
            <person name="Walker B.J."/>
            <person name="Sharpe T."/>
            <person name="Hall G."/>
        </authorList>
    </citation>
    <scope>NUCLEOTIDE SEQUENCE [LARGE SCALE GENOMIC DNA]</scope>
</reference>
<keyword evidence="14" id="KW-0469">Meiosis</keyword>
<dbReference type="EMBL" id="AAQR03153923">
    <property type="status" value="NOT_ANNOTATED_CDS"/>
    <property type="molecule type" value="Genomic_DNA"/>
</dbReference>
<dbReference type="InterPro" id="IPR051066">
    <property type="entry name" value="Trans_reg/Corepressor"/>
</dbReference>
<dbReference type="Pfam" id="PF13912">
    <property type="entry name" value="zf-C2H2_6"/>
    <property type="match status" value="2"/>
</dbReference>
<feature type="region of interest" description="Disordered" evidence="17">
    <location>
        <begin position="571"/>
        <end position="745"/>
    </location>
</feature>
<dbReference type="PROSITE" id="PS50157">
    <property type="entry name" value="ZINC_FINGER_C2H2_2"/>
    <property type="match status" value="4"/>
</dbReference>
<dbReference type="HOGENOM" id="CLU_006052_0_0_1"/>
<dbReference type="InterPro" id="IPR000949">
    <property type="entry name" value="ELM2_dom"/>
</dbReference>
<keyword evidence="3" id="KW-0678">Repressor</keyword>
<dbReference type="eggNOG" id="KOG1721">
    <property type="taxonomic scope" value="Eukaryota"/>
</dbReference>
<feature type="region of interest" description="Disordered" evidence="17">
    <location>
        <begin position="508"/>
        <end position="529"/>
    </location>
</feature>
<dbReference type="GO" id="GO:0007283">
    <property type="term" value="P:spermatogenesis"/>
    <property type="evidence" value="ECO:0007669"/>
    <property type="project" value="UniProtKB-KW"/>
</dbReference>
<dbReference type="Gene3D" id="3.30.160.60">
    <property type="entry name" value="Classic Zinc Finger"/>
    <property type="match status" value="3"/>
</dbReference>
<evidence type="ECO:0000256" key="6">
    <source>
        <dbReference type="ARBA" id="ARBA00022771"/>
    </source>
</evidence>
<dbReference type="eggNOG" id="KOG4167">
    <property type="taxonomic scope" value="Eukaryota"/>
</dbReference>
<evidence type="ECO:0000256" key="15">
    <source>
        <dbReference type="ARBA" id="ARBA00068624"/>
    </source>
</evidence>
<evidence type="ECO:0000259" key="18">
    <source>
        <dbReference type="PROSITE" id="PS50157"/>
    </source>
</evidence>
<dbReference type="PANTHER" id="PTHR16089">
    <property type="entry name" value="REST COREPRESSOR COREST PROTEIN-RELATED"/>
    <property type="match status" value="1"/>
</dbReference>
<dbReference type="SMART" id="SM00355">
    <property type="entry name" value="ZnF_C2H2"/>
    <property type="match status" value="5"/>
</dbReference>
<dbReference type="InParanoid" id="H0WKM8"/>
<dbReference type="SMART" id="SM01189">
    <property type="entry name" value="ELM2"/>
    <property type="match status" value="1"/>
</dbReference>
<keyword evidence="11" id="KW-0010">Activator</keyword>
<dbReference type="PROSITE" id="PS51293">
    <property type="entry name" value="SANT"/>
    <property type="match status" value="1"/>
</dbReference>
<evidence type="ECO:0000259" key="19">
    <source>
        <dbReference type="PROSITE" id="PS51156"/>
    </source>
</evidence>
<feature type="compositionally biased region" description="Basic and acidic residues" evidence="17">
    <location>
        <begin position="337"/>
        <end position="346"/>
    </location>
</feature>
<feature type="region of interest" description="Disordered" evidence="17">
    <location>
        <begin position="288"/>
        <end position="346"/>
    </location>
</feature>
<feature type="compositionally biased region" description="Low complexity" evidence="17">
    <location>
        <begin position="313"/>
        <end position="323"/>
    </location>
</feature>
<dbReference type="SMART" id="SM00717">
    <property type="entry name" value="SANT"/>
    <property type="match status" value="1"/>
</dbReference>
<evidence type="ECO:0000256" key="5">
    <source>
        <dbReference type="ARBA" id="ARBA00022737"/>
    </source>
</evidence>
<evidence type="ECO:0000313" key="21">
    <source>
        <dbReference type="Ensembl" id="ENSOGAP00000002143.2"/>
    </source>
</evidence>
<evidence type="ECO:0000256" key="13">
    <source>
        <dbReference type="ARBA" id="ARBA00023242"/>
    </source>
</evidence>
<dbReference type="GO" id="GO:0005667">
    <property type="term" value="C:transcription regulator complex"/>
    <property type="evidence" value="ECO:0007669"/>
    <property type="project" value="TreeGrafter"/>
</dbReference>
<dbReference type="FunFam" id="3.30.160.60:FF:004357">
    <property type="match status" value="1"/>
</dbReference>
<keyword evidence="4" id="KW-0479">Metal-binding</keyword>
<feature type="region of interest" description="Disordered" evidence="17">
    <location>
        <begin position="1244"/>
        <end position="1308"/>
    </location>
</feature>
<dbReference type="InterPro" id="IPR013087">
    <property type="entry name" value="Znf_C2H2_type"/>
</dbReference>
<feature type="compositionally biased region" description="Low complexity" evidence="17">
    <location>
        <begin position="444"/>
        <end position="465"/>
    </location>
</feature>
<dbReference type="Gene3D" id="1.10.10.60">
    <property type="entry name" value="Homeodomain-like"/>
    <property type="match status" value="1"/>
</dbReference>
<dbReference type="GO" id="GO:0006357">
    <property type="term" value="P:regulation of transcription by RNA polymerase II"/>
    <property type="evidence" value="ECO:0007669"/>
    <property type="project" value="TreeGrafter"/>
</dbReference>
<dbReference type="InterPro" id="IPR001005">
    <property type="entry name" value="SANT/Myb"/>
</dbReference>
<organism evidence="21 22">
    <name type="scientific">Otolemur garnettii</name>
    <name type="common">Small-eared galago</name>
    <name type="synonym">Garnett's greater bushbaby</name>
    <dbReference type="NCBI Taxonomy" id="30611"/>
    <lineage>
        <taxon>Eukaryota</taxon>
        <taxon>Metazoa</taxon>
        <taxon>Chordata</taxon>
        <taxon>Craniata</taxon>
        <taxon>Vertebrata</taxon>
        <taxon>Euteleostomi</taxon>
        <taxon>Mammalia</taxon>
        <taxon>Eutheria</taxon>
        <taxon>Euarchontoglires</taxon>
        <taxon>Primates</taxon>
        <taxon>Strepsirrhini</taxon>
        <taxon>Lorisiformes</taxon>
        <taxon>Galagidae</taxon>
        <taxon>Otolemur</taxon>
    </lineage>
</organism>
<dbReference type="SUPFAM" id="SSF46689">
    <property type="entry name" value="Homeodomain-like"/>
    <property type="match status" value="1"/>
</dbReference>
<feature type="region of interest" description="Disordered" evidence="17">
    <location>
        <begin position="1"/>
        <end position="40"/>
    </location>
</feature>
<feature type="domain" description="ELM2" evidence="19">
    <location>
        <begin position="1072"/>
        <end position="1164"/>
    </location>
</feature>
<evidence type="ECO:0000313" key="22">
    <source>
        <dbReference type="Proteomes" id="UP000005225"/>
    </source>
</evidence>
<evidence type="ECO:0000256" key="3">
    <source>
        <dbReference type="ARBA" id="ARBA00022491"/>
    </source>
</evidence>
<feature type="domain" description="C2H2-type" evidence="18">
    <location>
        <begin position="141"/>
        <end position="168"/>
    </location>
</feature>
<dbReference type="InterPro" id="IPR009057">
    <property type="entry name" value="Homeodomain-like_sf"/>
</dbReference>
<feature type="compositionally biased region" description="Polar residues" evidence="17">
    <location>
        <begin position="668"/>
        <end position="682"/>
    </location>
</feature>
<evidence type="ECO:0000259" key="20">
    <source>
        <dbReference type="PROSITE" id="PS51293"/>
    </source>
</evidence>
<keyword evidence="7" id="KW-0221">Differentiation</keyword>
<evidence type="ECO:0000256" key="16">
    <source>
        <dbReference type="PROSITE-ProRule" id="PRU00042"/>
    </source>
</evidence>
<evidence type="ECO:0000256" key="17">
    <source>
        <dbReference type="SAM" id="MobiDB-lite"/>
    </source>
</evidence>
<feature type="compositionally biased region" description="Basic and acidic residues" evidence="17">
    <location>
        <begin position="1253"/>
        <end position="1284"/>
    </location>
</feature>
<dbReference type="GO" id="GO:0000118">
    <property type="term" value="C:histone deacetylase complex"/>
    <property type="evidence" value="ECO:0007669"/>
    <property type="project" value="Ensembl"/>
</dbReference>
<feature type="compositionally biased region" description="Basic and acidic residues" evidence="17">
    <location>
        <begin position="954"/>
        <end position="968"/>
    </location>
</feature>
<feature type="region of interest" description="Disordered" evidence="17">
    <location>
        <begin position="110"/>
        <end position="137"/>
    </location>
</feature>
<keyword evidence="5" id="KW-0677">Repeat</keyword>
<dbReference type="GO" id="GO:0008270">
    <property type="term" value="F:zinc ion binding"/>
    <property type="evidence" value="ECO:0007669"/>
    <property type="project" value="UniProtKB-KW"/>
</dbReference>
<keyword evidence="22" id="KW-1185">Reference proteome</keyword>
<feature type="domain" description="SANT" evidence="20">
    <location>
        <begin position="1179"/>
        <end position="1230"/>
    </location>
</feature>
<dbReference type="EMBL" id="AAQR03153922">
    <property type="status" value="NOT_ANNOTATED_CDS"/>
    <property type="molecule type" value="Genomic_DNA"/>
</dbReference>
<keyword evidence="9" id="KW-0744">Spermatogenesis</keyword>
<accession>H0WKM8</accession>
<protein>
    <recommendedName>
        <fullName evidence="15">Zinc finger protein 541</fullName>
    </recommendedName>
</protein>
<name>H0WKM8_OTOGA</name>
<dbReference type="EMBL" id="AAQR03153924">
    <property type="status" value="NOT_ANNOTATED_CDS"/>
    <property type="molecule type" value="Genomic_DNA"/>
</dbReference>
<feature type="compositionally biased region" description="Polar residues" evidence="17">
    <location>
        <begin position="594"/>
        <end position="613"/>
    </location>
</feature>
<keyword evidence="13" id="KW-0539">Nucleus</keyword>
<dbReference type="PROSITE" id="PS00028">
    <property type="entry name" value="ZINC_FINGER_C2H2_1"/>
    <property type="match status" value="5"/>
</dbReference>
<dbReference type="FunCoup" id="H0WKM8">
    <property type="interactions" value="51"/>
</dbReference>
<feature type="region of interest" description="Disordered" evidence="17">
    <location>
        <begin position="236"/>
        <end position="270"/>
    </location>
</feature>
<dbReference type="SUPFAM" id="SSF57667">
    <property type="entry name" value="beta-beta-alpha zinc fingers"/>
    <property type="match status" value="2"/>
</dbReference>
<feature type="region of interest" description="Disordered" evidence="17">
    <location>
        <begin position="360"/>
        <end position="391"/>
    </location>
</feature>
<keyword evidence="12" id="KW-0804">Transcription</keyword>
<feature type="region of interest" description="Disordered" evidence="17">
    <location>
        <begin position="426"/>
        <end position="496"/>
    </location>
</feature>
<dbReference type="GO" id="GO:0007140">
    <property type="term" value="P:male meiotic nuclear division"/>
    <property type="evidence" value="ECO:0007669"/>
    <property type="project" value="Ensembl"/>
</dbReference>
<evidence type="ECO:0000256" key="4">
    <source>
        <dbReference type="ARBA" id="ARBA00022723"/>
    </source>
</evidence>
<evidence type="ECO:0000256" key="8">
    <source>
        <dbReference type="ARBA" id="ARBA00022833"/>
    </source>
</evidence>
<dbReference type="GO" id="GO:0030154">
    <property type="term" value="P:cell differentiation"/>
    <property type="evidence" value="ECO:0007669"/>
    <property type="project" value="UniProtKB-KW"/>
</dbReference>
<evidence type="ECO:0000256" key="1">
    <source>
        <dbReference type="ARBA" id="ARBA00004123"/>
    </source>
</evidence>
<evidence type="ECO:0000256" key="10">
    <source>
        <dbReference type="ARBA" id="ARBA00023015"/>
    </source>
</evidence>
<dbReference type="GeneTree" id="ENSGT00940000160330"/>
<dbReference type="GO" id="GO:0045893">
    <property type="term" value="P:positive regulation of DNA-templated transcription"/>
    <property type="evidence" value="ECO:0007669"/>
    <property type="project" value="Ensembl"/>
</dbReference>
<reference evidence="21" key="2">
    <citation type="submission" date="2025-08" db="UniProtKB">
        <authorList>
            <consortium name="Ensembl"/>
        </authorList>
    </citation>
    <scope>IDENTIFICATION</scope>
</reference>
<sequence length="1372" mass="149157">MDQYSLGDESALPSEMHLSSFSESQGLNCSDTLNRDLGPNTRDLLYAGLSGLDLDPSLPTPDMPSEALEDNLDALSLYSGKDSDSVKLLEEYADSESQTSLQDLGLGALKVPKEADEGGRATSGSARKGKRQHSSPQNPLLDCSLCGKVFSSASSLSKHYLTHSQERKHVCKICSKAFKRQDHLTGHMLTHQKTKPFVCIEQGCSKSYCDYRSLRRHYEVQHGLCILKEAPPEEEACGDSPHAHETASQPPPSGLRSLVPPEARSPGSLLPNRDLLRCIVSSIVHQKIPSPGPALAGSSDSEGRNPACPCPTPSGSSSCTPAGTPIPPGTLGTEVPEEPRLPRKEPSADVFTAVHSRVAENGASDPPESEPTMLQLPSTTEGWPEGSSLPACLPLFRGQTVPASSQSSSHNFQWLRTLPGCPKNKGNNVFVVHKPPVPSREGSESGPGPSSASPSVEPSSSSGSSLEDILPFPPTLLKGPGEASSDPRYASGDDDSWASKKRFDCDSFSWQNPGEPSLQDVQKPGGLPSDATPLFRQLFLKSQESLVSHEQMQVFQMITKSQRIFSHTQVAAASSQLPGPEGKQATLKPLQGPWPQQSTALGPTADSLHTGSGNLEPEGSPARRRKTTPTAPREASPGSTKRDSKGGLKVSTALPPLTGPSLDPSGNPDISSLAKQLRSSKGTLDLGDIFPPTGSRQAHLGGDEPPGAQLPGKQPQAENGTTSGSTKGDKGPGCSRGGGYRLFSGNSRAQRFSGFRKEKVKMDMCCTASPSQVAMASFASAGPPTDAPRDPKSKLTIFNRIQGGNIYRLPHPVKEENTAGGCNQQNGGPTDWTEPRSTYICKNCSQMFYTEKGLSSHMCFHSDQWPSPRGKQEPQVFGTEFCKPPRQVLRPEVDGQSPPGAKKPLDITAPAPVVIPMSVPMTPVNRHGGSMAKVSLVCSWPQVIICGSKLLQGQEKDGEERDSKESSQHRKRKKRPQPNFGELGSGRCHQSCLRSPVFLVDRLLKGLFQCSPYTPPPMLSPIREGSGLYFNTLCSTSSQASPDQLISSMLDQVDGSFGICVVKDNTKISIEPHINIGSRFQAEIPELQERSLAGIDEHVASLVWKPWGDVTTNPETQDRVTELCNVACSSVMPGGGTNLELALHCLHEAQGNVQVALETLLLKGPQKPRSHPLADYRYTGSDIWTPMEKRLFKKAFCAHKKDFFLIHKTIQTKTVAQCVEYYYIWKKMIKFDCGRAPGLEKRVKREPDEVERTEEKVTCSPRERPSHRPTPELKIKTKNYRRESILNSSPNAGPKRTPEPPGSVESQGVFPCRECERVFDKIKSRNAHMKRHRLQDHVEPIVRVKWPVKPFQLKEEEEEEEELGADIGPLQW</sequence>
<evidence type="ECO:0000256" key="11">
    <source>
        <dbReference type="ARBA" id="ARBA00023159"/>
    </source>
</evidence>
<feature type="domain" description="C2H2-type" evidence="18">
    <location>
        <begin position="169"/>
        <end position="196"/>
    </location>
</feature>
<evidence type="ECO:0000256" key="2">
    <source>
        <dbReference type="ARBA" id="ARBA00022473"/>
    </source>
</evidence>
<dbReference type="PANTHER" id="PTHR16089:SF23">
    <property type="entry name" value="ZINC FINGER PROTEIN 541"/>
    <property type="match status" value="1"/>
</dbReference>
<dbReference type="FunFam" id="1.10.10.60:FF:000251">
    <property type="entry name" value="Zinc finger protein 541"/>
    <property type="match status" value="1"/>
</dbReference>
<reference evidence="21" key="3">
    <citation type="submission" date="2025-09" db="UniProtKB">
        <authorList>
            <consortium name="Ensembl"/>
        </authorList>
    </citation>
    <scope>IDENTIFICATION</scope>
</reference>
<evidence type="ECO:0000256" key="14">
    <source>
        <dbReference type="ARBA" id="ARBA00023254"/>
    </source>
</evidence>
<feature type="compositionally biased region" description="Polar residues" evidence="17">
    <location>
        <begin position="17"/>
        <end position="32"/>
    </location>
</feature>
<dbReference type="OMA" id="FAYDCPD"/>